<proteinExistence type="predicted"/>
<dbReference type="PANTHER" id="PTHR39338">
    <property type="entry name" value="BLL5662 PROTEIN-RELATED"/>
    <property type="match status" value="1"/>
</dbReference>
<dbReference type="EMBL" id="UPXX01000001">
    <property type="protein sequence ID" value="VBB41348.1"/>
    <property type="molecule type" value="Genomic_DNA"/>
</dbReference>
<gene>
    <name evidence="3" type="ORF">TRIP_B10076</name>
</gene>
<reference evidence="3" key="1">
    <citation type="submission" date="2018-07" db="EMBL/GenBank/DDBJ databases">
        <authorList>
            <consortium name="Genoscope - CEA"/>
            <person name="William W."/>
        </authorList>
    </citation>
    <scope>NUCLEOTIDE SEQUENCE</scope>
    <source>
        <strain evidence="3">IK1</strain>
    </source>
</reference>
<evidence type="ECO:0000313" key="3">
    <source>
        <dbReference type="EMBL" id="VBB41348.1"/>
    </source>
</evidence>
<organism evidence="3">
    <name type="scientific">Uncultured Desulfatiglans sp</name>
    <dbReference type="NCBI Taxonomy" id="1748965"/>
    <lineage>
        <taxon>Bacteria</taxon>
        <taxon>Pseudomonadati</taxon>
        <taxon>Thermodesulfobacteriota</taxon>
        <taxon>Desulfobacteria</taxon>
        <taxon>Desulfatiglandales</taxon>
        <taxon>Desulfatiglandaceae</taxon>
        <taxon>Desulfatiglans</taxon>
        <taxon>environmental samples</taxon>
    </lineage>
</organism>
<feature type="compositionally biased region" description="Basic and acidic residues" evidence="1">
    <location>
        <begin position="122"/>
        <end position="134"/>
    </location>
</feature>
<evidence type="ECO:0000256" key="1">
    <source>
        <dbReference type="SAM" id="MobiDB-lite"/>
    </source>
</evidence>
<dbReference type="CDD" id="cd00198">
    <property type="entry name" value="vWFA"/>
    <property type="match status" value="1"/>
</dbReference>
<dbReference type="AlphaFoldDB" id="A0A653A0A1"/>
<dbReference type="InterPro" id="IPR002035">
    <property type="entry name" value="VWF_A"/>
</dbReference>
<dbReference type="SUPFAM" id="SSF53300">
    <property type="entry name" value="vWA-like"/>
    <property type="match status" value="1"/>
</dbReference>
<feature type="region of interest" description="Disordered" evidence="1">
    <location>
        <begin position="90"/>
        <end position="142"/>
    </location>
</feature>
<dbReference type="SMART" id="SM00327">
    <property type="entry name" value="VWA"/>
    <property type="match status" value="1"/>
</dbReference>
<dbReference type="InterPro" id="IPR008912">
    <property type="entry name" value="Uncharacterised_CoxE"/>
</dbReference>
<dbReference type="Pfam" id="PF05762">
    <property type="entry name" value="VWA_CoxE"/>
    <property type="match status" value="1"/>
</dbReference>
<sequence length="399" mass="45340">MSRRPHSSDPGCGVPSGLAGRVVHFADFLRGQGFRMFQSSVHDALRSIDCLSLDRDVFAAALRTNLCTNQLEWSQFGELFDRFWLDIESDEAPPPEPAPANGAQDEGEDGSSPPDQPEQDLPAEKVVKSRKPEPSQEWMEGRTYSPISKIGKKDLSRFEQTEIPVARLALKRLMEPFRIERSRRPKAAPKHGRLDFRRIMRRSLKYEGIPVELFFRRKKQRLKRLVILADVSGSMDKYARFIMPFLLGLRGIGSKAEVFVFSTVLQSITFVVKHLSVEKAIQRMSEEMPEWSGGTRIGYSLHQFNTTQGMRMLNRRTVILILSDGWDLGGKALLEKEMKILHRKAHTVIWLNPLAGDPGYQPVCRGMQAALPYIHHFMPATSLQDLNQVGHLLSRVMVH</sequence>
<feature type="domain" description="VWFA" evidence="2">
    <location>
        <begin position="222"/>
        <end position="393"/>
    </location>
</feature>
<dbReference type="InterPro" id="IPR036465">
    <property type="entry name" value="vWFA_dom_sf"/>
</dbReference>
<dbReference type="Gene3D" id="3.40.50.410">
    <property type="entry name" value="von Willebrand factor, type A domain"/>
    <property type="match status" value="1"/>
</dbReference>
<dbReference type="InterPro" id="IPR011195">
    <property type="entry name" value="UCP010256"/>
</dbReference>
<accession>A0A653A0A1</accession>
<evidence type="ECO:0000259" key="2">
    <source>
        <dbReference type="SMART" id="SM00327"/>
    </source>
</evidence>
<dbReference type="PANTHER" id="PTHR39338:SF6">
    <property type="entry name" value="BLL5662 PROTEIN"/>
    <property type="match status" value="1"/>
</dbReference>
<protein>
    <recommendedName>
        <fullName evidence="2">VWFA domain-containing protein</fullName>
    </recommendedName>
</protein>
<dbReference type="PIRSF" id="PIRSF010256">
    <property type="entry name" value="CoxE_vWa"/>
    <property type="match status" value="1"/>
</dbReference>
<name>A0A653A0A1_UNCDX</name>